<sequence>MFFESCIILWILLSFLHRFKDISSPVPVTENMKLEIMDSKISKPAKASSMLFSTVKDLLLWRNFRLTLIVFTTVVILLLDIMAHSVISVISMAGITVLLAAVAYRSFCQFSKWRTSGVQDEVRRLYPQVKIDIPREETMRLAGVAVDHLNKGLNRIIGLILVESWEDSLKCLAMLCGINLLGDCLNGITLLLFGHILLFTLPKAYEWYQPLIDAQLQKFCKFKKQDKKTPETMTGNTDNLANMQRKEEESSDANMFYKVCENEKLFDLLEEEHRKGCQCRDCEQQDLPIEAH</sequence>
<dbReference type="AlphaFoldDB" id="A0A6P4JLQ1"/>
<dbReference type="GO" id="GO:0005789">
    <property type="term" value="C:endoplasmic reticulum membrane"/>
    <property type="evidence" value="ECO:0007669"/>
    <property type="project" value="UniProtKB-SubCell"/>
</dbReference>
<evidence type="ECO:0000256" key="7">
    <source>
        <dbReference type="SAM" id="SignalP"/>
    </source>
</evidence>
<keyword evidence="9" id="KW-1185">Reference proteome</keyword>
<evidence type="ECO:0000256" key="4">
    <source>
        <dbReference type="ARBA" id="ARBA00022989"/>
    </source>
</evidence>
<evidence type="ECO:0000256" key="5">
    <source>
        <dbReference type="ARBA" id="ARBA00023136"/>
    </source>
</evidence>
<evidence type="ECO:0000256" key="3">
    <source>
        <dbReference type="ARBA" id="ARBA00022824"/>
    </source>
</evidence>
<evidence type="ECO:0000313" key="10">
    <source>
        <dbReference type="RefSeq" id="XP_017035564.1"/>
    </source>
</evidence>
<dbReference type="Pfam" id="PF02453">
    <property type="entry name" value="Reticulon"/>
    <property type="match status" value="1"/>
</dbReference>
<feature type="signal peptide" evidence="7">
    <location>
        <begin position="1"/>
        <end position="18"/>
    </location>
</feature>
<evidence type="ECO:0000259" key="8">
    <source>
        <dbReference type="PROSITE" id="PS50845"/>
    </source>
</evidence>
<keyword evidence="2 6" id="KW-0812">Transmembrane</keyword>
<accession>A0A6P4JLQ1</accession>
<name>A0A6P4JLQ1_DROKI</name>
<gene>
    <name evidence="10" type="primary">Rtnl2</name>
</gene>
<dbReference type="OrthoDB" id="567788at2759"/>
<feature type="transmembrane region" description="Helical" evidence="6">
    <location>
        <begin position="86"/>
        <end position="104"/>
    </location>
</feature>
<evidence type="ECO:0000256" key="2">
    <source>
        <dbReference type="ARBA" id="ARBA00022692"/>
    </source>
</evidence>
<evidence type="ECO:0000256" key="1">
    <source>
        <dbReference type="ARBA" id="ARBA00004477"/>
    </source>
</evidence>
<dbReference type="RefSeq" id="XP_017035564.1">
    <property type="nucleotide sequence ID" value="XM_017180075.3"/>
</dbReference>
<keyword evidence="4 6" id="KW-1133">Transmembrane helix</keyword>
<evidence type="ECO:0000313" key="9">
    <source>
        <dbReference type="Proteomes" id="UP001652661"/>
    </source>
</evidence>
<keyword evidence="7" id="KW-0732">Signal</keyword>
<keyword evidence="3 6" id="KW-0256">Endoplasmic reticulum</keyword>
<dbReference type="PANTHER" id="PTHR45799:SF2">
    <property type="entry name" value="RETICULON-LIKE PROTEIN"/>
    <property type="match status" value="1"/>
</dbReference>
<organism evidence="9 10">
    <name type="scientific">Drosophila kikkawai</name>
    <name type="common">Fruit fly</name>
    <dbReference type="NCBI Taxonomy" id="30033"/>
    <lineage>
        <taxon>Eukaryota</taxon>
        <taxon>Metazoa</taxon>
        <taxon>Ecdysozoa</taxon>
        <taxon>Arthropoda</taxon>
        <taxon>Hexapoda</taxon>
        <taxon>Insecta</taxon>
        <taxon>Pterygota</taxon>
        <taxon>Neoptera</taxon>
        <taxon>Endopterygota</taxon>
        <taxon>Diptera</taxon>
        <taxon>Brachycera</taxon>
        <taxon>Muscomorpha</taxon>
        <taxon>Ephydroidea</taxon>
        <taxon>Drosophilidae</taxon>
        <taxon>Drosophila</taxon>
        <taxon>Sophophora</taxon>
    </lineage>
</organism>
<proteinExistence type="predicted"/>
<dbReference type="PANTHER" id="PTHR45799">
    <property type="entry name" value="RETICULON-LIKE PROTEIN"/>
    <property type="match status" value="1"/>
</dbReference>
<dbReference type="PROSITE" id="PS50845">
    <property type="entry name" value="RETICULON"/>
    <property type="match status" value="1"/>
</dbReference>
<comment type="subcellular location">
    <subcellularLocation>
        <location evidence="1 6">Endoplasmic reticulum membrane</location>
        <topology evidence="1 6">Multi-pass membrane protein</topology>
    </subcellularLocation>
</comment>
<feature type="chain" id="PRO_5028131280" description="Reticulon-like protein" evidence="7">
    <location>
        <begin position="19"/>
        <end position="292"/>
    </location>
</feature>
<dbReference type="Proteomes" id="UP001652661">
    <property type="component" value="Chromosome 3R"/>
</dbReference>
<dbReference type="InterPro" id="IPR046964">
    <property type="entry name" value="RTN1-4"/>
</dbReference>
<reference evidence="10" key="1">
    <citation type="submission" date="2025-08" db="UniProtKB">
        <authorList>
            <consortium name="RefSeq"/>
        </authorList>
    </citation>
    <scope>IDENTIFICATION</scope>
    <source>
        <strain evidence="10">14028-0561.14</strain>
        <tissue evidence="10">Whole fly</tissue>
    </source>
</reference>
<evidence type="ECO:0000256" key="6">
    <source>
        <dbReference type="RuleBase" id="RU363132"/>
    </source>
</evidence>
<protein>
    <recommendedName>
        <fullName evidence="6">Reticulon-like protein</fullName>
    </recommendedName>
</protein>
<feature type="domain" description="Reticulon" evidence="8">
    <location>
        <begin position="55"/>
        <end position="248"/>
    </location>
</feature>
<dbReference type="InterPro" id="IPR003388">
    <property type="entry name" value="Reticulon"/>
</dbReference>
<feature type="transmembrane region" description="Helical" evidence="6">
    <location>
        <begin position="59"/>
        <end position="79"/>
    </location>
</feature>
<keyword evidence="5 6" id="KW-0472">Membrane</keyword>